<keyword evidence="7" id="KW-0482">Metalloprotease</keyword>
<keyword evidence="3" id="KW-0645">Protease</keyword>
<comment type="similarity">
    <text evidence="2">Belongs to the peptidase M13 family.</text>
</comment>
<evidence type="ECO:0000256" key="3">
    <source>
        <dbReference type="ARBA" id="ARBA00022670"/>
    </source>
</evidence>
<dbReference type="SUPFAM" id="SSF55486">
    <property type="entry name" value="Metalloproteases ('zincins'), catalytic domain"/>
    <property type="match status" value="1"/>
</dbReference>
<dbReference type="InterPro" id="IPR042089">
    <property type="entry name" value="Peptidase_M13_dom_2"/>
</dbReference>
<dbReference type="GO" id="GO:0016485">
    <property type="term" value="P:protein processing"/>
    <property type="evidence" value="ECO:0007669"/>
    <property type="project" value="TreeGrafter"/>
</dbReference>
<dbReference type="GO" id="GO:0005886">
    <property type="term" value="C:plasma membrane"/>
    <property type="evidence" value="ECO:0007669"/>
    <property type="project" value="TreeGrafter"/>
</dbReference>
<evidence type="ECO:0000313" key="11">
    <source>
        <dbReference type="EMBL" id="KAH9381029.1"/>
    </source>
</evidence>
<feature type="domain" description="Peptidase M13 C-terminal" evidence="9">
    <location>
        <begin position="510"/>
        <end position="701"/>
    </location>
</feature>
<dbReference type="InterPro" id="IPR018497">
    <property type="entry name" value="Peptidase_M13_C"/>
</dbReference>
<dbReference type="Pfam" id="PF05649">
    <property type="entry name" value="Peptidase_M13_N"/>
    <property type="match status" value="1"/>
</dbReference>
<keyword evidence="8" id="KW-0812">Transmembrane</keyword>
<dbReference type="AlphaFoldDB" id="A0A9J6GZW4"/>
<dbReference type="VEuPathDB" id="VectorBase:HLOH_054595"/>
<dbReference type="PANTHER" id="PTHR11733:SF241">
    <property type="entry name" value="GH26575P-RELATED"/>
    <property type="match status" value="1"/>
</dbReference>
<dbReference type="InterPro" id="IPR000718">
    <property type="entry name" value="Peptidase_M13"/>
</dbReference>
<dbReference type="PROSITE" id="PS51885">
    <property type="entry name" value="NEPRILYSIN"/>
    <property type="match status" value="1"/>
</dbReference>
<dbReference type="OMA" id="YNERFKC"/>
<comment type="cofactor">
    <cofactor evidence="1">
        <name>Zn(2+)</name>
        <dbReference type="ChEBI" id="CHEBI:29105"/>
    </cofactor>
</comment>
<evidence type="ECO:0000256" key="4">
    <source>
        <dbReference type="ARBA" id="ARBA00022723"/>
    </source>
</evidence>
<dbReference type="Proteomes" id="UP000821853">
    <property type="component" value="Chromosome 9"/>
</dbReference>
<evidence type="ECO:0000256" key="6">
    <source>
        <dbReference type="ARBA" id="ARBA00022833"/>
    </source>
</evidence>
<evidence type="ECO:0000256" key="2">
    <source>
        <dbReference type="ARBA" id="ARBA00007357"/>
    </source>
</evidence>
<evidence type="ECO:0000256" key="5">
    <source>
        <dbReference type="ARBA" id="ARBA00022801"/>
    </source>
</evidence>
<evidence type="ECO:0000313" key="12">
    <source>
        <dbReference type="Proteomes" id="UP000821853"/>
    </source>
</evidence>
<evidence type="ECO:0000259" key="9">
    <source>
        <dbReference type="Pfam" id="PF01431"/>
    </source>
</evidence>
<sequence>MPCWFFRYTTAASSCVYCRLPVPRRFRSPALIGVVLAAFLLLMVLSGLLVYAMFARAPVSVGYCDWPGCISHVKELRASMNATVNPCNNFYTFVCGSWKPLWGERNMVERMYAKSFIIAARDLKEDNDPVLPIVQQFYNTCRRNRSDVEINGEVEQFKAFKQGMGLMWPELPQPADKDFLHILLNMTIRWNIHLLFYARAWRQLGGRGQTLFVRRGSLEPTWPEKGFARVVMEHCHVLSANGCNESVPSLREVVRNIHKAVVTTPVDTTNEMAFSLGDISRFIRGRPQWHVYLNEVYGDHSSWHANRTVVLQDVLILQNLGALLRKYSSKSDSTLLMGLSWVFIYTHLWVFTGQVELRRSPERLQRPEPGELACLKLTEGLFGLAVSAKHIYQRYDASMRANVTDLFARIKGSVKSHFIDALWIHDAIKQAFFLKLDAMNMDTLPPAAFFSKERLRELYADFPAISTTSFVQNYIDVSDALRKKLTDEASIDVYVKSLEGTSHGRVAGTYHHYYNSVSMGLGVLEPPLLHAVGTLATKFGSAGTLLAASVVRSFDKLGVQLNYRGENDTWWVPSGGYRDRVNCDLRSGTTSVNVNNTAEKRAVAISVPLQSFLIAVGIGFHAYRGSLPKKGQDDFDADDFRLLGMEQYSDDQMFFISYCLMTCAADSNSDMCNVPVAHSRLFSRAFRCPLGAPMNPRSKCNFF</sequence>
<evidence type="ECO:0000259" key="10">
    <source>
        <dbReference type="Pfam" id="PF05649"/>
    </source>
</evidence>
<organism evidence="11 12">
    <name type="scientific">Haemaphysalis longicornis</name>
    <name type="common">Bush tick</name>
    <dbReference type="NCBI Taxonomy" id="44386"/>
    <lineage>
        <taxon>Eukaryota</taxon>
        <taxon>Metazoa</taxon>
        <taxon>Ecdysozoa</taxon>
        <taxon>Arthropoda</taxon>
        <taxon>Chelicerata</taxon>
        <taxon>Arachnida</taxon>
        <taxon>Acari</taxon>
        <taxon>Parasitiformes</taxon>
        <taxon>Ixodida</taxon>
        <taxon>Ixodoidea</taxon>
        <taxon>Ixodidae</taxon>
        <taxon>Haemaphysalinae</taxon>
        <taxon>Haemaphysalis</taxon>
    </lineage>
</organism>
<dbReference type="EMBL" id="JABSTR010000011">
    <property type="protein sequence ID" value="KAH9381029.1"/>
    <property type="molecule type" value="Genomic_DNA"/>
</dbReference>
<keyword evidence="5" id="KW-0378">Hydrolase</keyword>
<dbReference type="GO" id="GO:0046872">
    <property type="term" value="F:metal ion binding"/>
    <property type="evidence" value="ECO:0007669"/>
    <property type="project" value="UniProtKB-KW"/>
</dbReference>
<comment type="caution">
    <text evidence="11">The sequence shown here is derived from an EMBL/GenBank/DDBJ whole genome shotgun (WGS) entry which is preliminary data.</text>
</comment>
<dbReference type="InterPro" id="IPR008753">
    <property type="entry name" value="Peptidase_M13_N"/>
</dbReference>
<dbReference type="Gene3D" id="1.10.1380.10">
    <property type="entry name" value="Neutral endopeptidase , domain2"/>
    <property type="match status" value="2"/>
</dbReference>
<proteinExistence type="inferred from homology"/>
<keyword evidence="8" id="KW-0472">Membrane</keyword>
<reference evidence="11 12" key="1">
    <citation type="journal article" date="2020" name="Cell">
        <title>Large-Scale Comparative Analyses of Tick Genomes Elucidate Their Genetic Diversity and Vector Capacities.</title>
        <authorList>
            <consortium name="Tick Genome and Microbiome Consortium (TIGMIC)"/>
            <person name="Jia N."/>
            <person name="Wang J."/>
            <person name="Shi W."/>
            <person name="Du L."/>
            <person name="Sun Y."/>
            <person name="Zhan W."/>
            <person name="Jiang J.F."/>
            <person name="Wang Q."/>
            <person name="Zhang B."/>
            <person name="Ji P."/>
            <person name="Bell-Sakyi L."/>
            <person name="Cui X.M."/>
            <person name="Yuan T.T."/>
            <person name="Jiang B.G."/>
            <person name="Yang W.F."/>
            <person name="Lam T.T."/>
            <person name="Chang Q.C."/>
            <person name="Ding S.J."/>
            <person name="Wang X.J."/>
            <person name="Zhu J.G."/>
            <person name="Ruan X.D."/>
            <person name="Zhao L."/>
            <person name="Wei J.T."/>
            <person name="Ye R.Z."/>
            <person name="Que T.C."/>
            <person name="Du C.H."/>
            <person name="Zhou Y.H."/>
            <person name="Cheng J.X."/>
            <person name="Dai P.F."/>
            <person name="Guo W.B."/>
            <person name="Han X.H."/>
            <person name="Huang E.J."/>
            <person name="Li L.F."/>
            <person name="Wei W."/>
            <person name="Gao Y.C."/>
            <person name="Liu J.Z."/>
            <person name="Shao H.Z."/>
            <person name="Wang X."/>
            <person name="Wang C.C."/>
            <person name="Yang T.C."/>
            <person name="Huo Q.B."/>
            <person name="Li W."/>
            <person name="Chen H.Y."/>
            <person name="Chen S.E."/>
            <person name="Zhou L.G."/>
            <person name="Ni X.B."/>
            <person name="Tian J.H."/>
            <person name="Sheng Y."/>
            <person name="Liu T."/>
            <person name="Pan Y.S."/>
            <person name="Xia L.Y."/>
            <person name="Li J."/>
            <person name="Zhao F."/>
            <person name="Cao W.C."/>
        </authorList>
    </citation>
    <scope>NUCLEOTIDE SEQUENCE [LARGE SCALE GENOMIC DNA]</scope>
    <source>
        <strain evidence="11">HaeL-2018</strain>
    </source>
</reference>
<accession>A0A9J6GZW4</accession>
<keyword evidence="4" id="KW-0479">Metal-binding</keyword>
<keyword evidence="6" id="KW-0862">Zinc</keyword>
<dbReference type="OrthoDB" id="6497999at2759"/>
<dbReference type="GO" id="GO:0004222">
    <property type="term" value="F:metalloendopeptidase activity"/>
    <property type="evidence" value="ECO:0007669"/>
    <property type="project" value="InterPro"/>
</dbReference>
<evidence type="ECO:0000256" key="1">
    <source>
        <dbReference type="ARBA" id="ARBA00001947"/>
    </source>
</evidence>
<name>A0A9J6GZW4_HAELO</name>
<keyword evidence="12" id="KW-1185">Reference proteome</keyword>
<dbReference type="Gene3D" id="3.40.390.10">
    <property type="entry name" value="Collagenase (Catalytic Domain)"/>
    <property type="match status" value="2"/>
</dbReference>
<gene>
    <name evidence="11" type="ORF">HPB48_008243</name>
</gene>
<dbReference type="InterPro" id="IPR024079">
    <property type="entry name" value="MetalloPept_cat_dom_sf"/>
</dbReference>
<evidence type="ECO:0000256" key="7">
    <source>
        <dbReference type="ARBA" id="ARBA00023049"/>
    </source>
</evidence>
<protein>
    <submittedName>
        <fullName evidence="11">Uncharacterized protein</fullName>
    </submittedName>
</protein>
<feature type="transmembrane region" description="Helical" evidence="8">
    <location>
        <begin position="30"/>
        <end position="54"/>
    </location>
</feature>
<keyword evidence="8" id="KW-1133">Transmembrane helix</keyword>
<dbReference type="PANTHER" id="PTHR11733">
    <property type="entry name" value="ZINC METALLOPROTEASE FAMILY M13 NEPRILYSIN-RELATED"/>
    <property type="match status" value="1"/>
</dbReference>
<evidence type="ECO:0000256" key="8">
    <source>
        <dbReference type="SAM" id="Phobius"/>
    </source>
</evidence>
<dbReference type="Pfam" id="PF01431">
    <property type="entry name" value="Peptidase_M13"/>
    <property type="match status" value="1"/>
</dbReference>
<feature type="domain" description="Peptidase M13 N-terminal" evidence="10">
    <location>
        <begin position="264"/>
        <end position="440"/>
    </location>
</feature>